<dbReference type="AlphaFoldDB" id="A0A2M9HEN7"/>
<dbReference type="CDD" id="cd20736">
    <property type="entry name" value="PoNe_Nuclease"/>
    <property type="match status" value="1"/>
</dbReference>
<dbReference type="PANTHER" id="PTHR34039">
    <property type="entry name" value="UPF0102 PROTEIN YRAN"/>
    <property type="match status" value="1"/>
</dbReference>
<dbReference type="EMBL" id="PEBK01000005">
    <property type="protein sequence ID" value="PJM75265.1"/>
    <property type="molecule type" value="Genomic_DNA"/>
</dbReference>
<organism evidence="3 4">
    <name type="scientific">Bifidobacterium simiarum</name>
    <dbReference type="NCBI Taxonomy" id="2045441"/>
    <lineage>
        <taxon>Bacteria</taxon>
        <taxon>Bacillati</taxon>
        <taxon>Actinomycetota</taxon>
        <taxon>Actinomycetes</taxon>
        <taxon>Bifidobacteriales</taxon>
        <taxon>Bifidobacteriaceae</taxon>
        <taxon>Bifidobacterium</taxon>
    </lineage>
</organism>
<sequence>MNTLQQLTQQIHRPDLTSRQLGSVGEAYACAWLECRGWTIVDRNWQSRYGELDIVALSPALQLTFVEVKTRRTAHFGPPQEAVTAHKRMTIRRAAAQWLMEYGRHVRHRGTRFDVIALSVDGGARAPRITHIPGALQ</sequence>
<dbReference type="SUPFAM" id="SSF52980">
    <property type="entry name" value="Restriction endonuclease-like"/>
    <property type="match status" value="1"/>
</dbReference>
<accession>A0A2M9HEN7</accession>
<protein>
    <recommendedName>
        <fullName evidence="2">UPF0102 protein CSQ87_06700</fullName>
    </recommendedName>
</protein>
<proteinExistence type="inferred from homology"/>
<dbReference type="GO" id="GO:0003676">
    <property type="term" value="F:nucleic acid binding"/>
    <property type="evidence" value="ECO:0007669"/>
    <property type="project" value="InterPro"/>
</dbReference>
<dbReference type="Gene3D" id="3.40.1350.10">
    <property type="match status" value="1"/>
</dbReference>
<name>A0A2M9HEN7_9BIFI</name>
<evidence type="ECO:0000256" key="2">
    <source>
        <dbReference type="HAMAP-Rule" id="MF_00048"/>
    </source>
</evidence>
<dbReference type="InterPro" id="IPR003509">
    <property type="entry name" value="UPF0102_YraN-like"/>
</dbReference>
<dbReference type="PANTHER" id="PTHR34039:SF1">
    <property type="entry name" value="UPF0102 PROTEIN YRAN"/>
    <property type="match status" value="1"/>
</dbReference>
<dbReference type="HAMAP" id="MF_00048">
    <property type="entry name" value="UPF0102"/>
    <property type="match status" value="1"/>
</dbReference>
<evidence type="ECO:0000256" key="1">
    <source>
        <dbReference type="ARBA" id="ARBA00006738"/>
    </source>
</evidence>
<reference evidence="3 4" key="1">
    <citation type="submission" date="2017-10" db="EMBL/GenBank/DDBJ databases">
        <title>Draft genome sequences of strains TRE 1, TRE 9, TRE H and TRI 7, isolated from tamarins, belonging to four potential novel Bifidobacterium species.</title>
        <authorList>
            <person name="Mattarelli P."/>
            <person name="Modesto M."/>
            <person name="Puglisi E."/>
            <person name="Morelli L."/>
            <person name="Spezio C."/>
            <person name="Bonetti A."/>
            <person name="Sandri C."/>
        </authorList>
    </citation>
    <scope>NUCLEOTIDE SEQUENCE [LARGE SCALE GENOMIC DNA]</scope>
    <source>
        <strain evidence="4">TRI7</strain>
    </source>
</reference>
<dbReference type="InterPro" id="IPR011856">
    <property type="entry name" value="tRNA_endonuc-like_dom_sf"/>
</dbReference>
<dbReference type="InterPro" id="IPR011335">
    <property type="entry name" value="Restrct_endonuc-II-like"/>
</dbReference>
<dbReference type="Proteomes" id="UP000231451">
    <property type="component" value="Unassembled WGS sequence"/>
</dbReference>
<comment type="similarity">
    <text evidence="1 2">Belongs to the UPF0102 family.</text>
</comment>
<comment type="caution">
    <text evidence="3">The sequence shown here is derived from an EMBL/GenBank/DDBJ whole genome shotgun (WGS) entry which is preliminary data.</text>
</comment>
<evidence type="ECO:0000313" key="3">
    <source>
        <dbReference type="EMBL" id="PJM75265.1"/>
    </source>
</evidence>
<dbReference type="NCBIfam" id="NF009150">
    <property type="entry name" value="PRK12497.1-3"/>
    <property type="match status" value="1"/>
</dbReference>
<keyword evidence="4" id="KW-1185">Reference proteome</keyword>
<dbReference type="NCBIfam" id="TIGR00252">
    <property type="entry name" value="YraN family protein"/>
    <property type="match status" value="1"/>
</dbReference>
<dbReference type="NCBIfam" id="NF009154">
    <property type="entry name" value="PRK12497.3-3"/>
    <property type="match status" value="1"/>
</dbReference>
<dbReference type="OrthoDB" id="9794876at2"/>
<dbReference type="RefSeq" id="WP_100513090.1">
    <property type="nucleotide sequence ID" value="NZ_PEBK01000005.1"/>
</dbReference>
<gene>
    <name evidence="3" type="ORF">CSQ87_06700</name>
</gene>
<dbReference type="Pfam" id="PF02021">
    <property type="entry name" value="UPF0102"/>
    <property type="match status" value="1"/>
</dbReference>
<evidence type="ECO:0000313" key="4">
    <source>
        <dbReference type="Proteomes" id="UP000231451"/>
    </source>
</evidence>